<dbReference type="OrthoDB" id="72726at2759"/>
<dbReference type="Proteomes" id="UP000799291">
    <property type="component" value="Unassembled WGS sequence"/>
</dbReference>
<sequence>MVASLLSLPLELREAIYGYLFSTITAKHGFHTTSSPHYRTAILRTNKQIHHEAWRHLPLNIRLQFRGTETMLDTLLSVDQAVVTRLRHIQVKAFPFPLYASGRADFYSIYYFHNALAMLPGLCLDQLIVEDSFHGFGLVDGWRDVVTYFDIEKLLQSDAWKELIYITPNTDFLASGYDHRKKRQVQPETWDAMIKERDGGESGAEVEMWITPESGASVGEGRTVGEPRPWAAIPGHEVIQNWRLAAPDQDLKGEVRIVARRGKRAIAVQTGLSEKKSWKELKTKEGGFRRADWSPYYNDMADALGWVYGGWGRRMQLAHMALNQ</sequence>
<evidence type="ECO:0000313" key="1">
    <source>
        <dbReference type="EMBL" id="KAF2690183.1"/>
    </source>
</evidence>
<dbReference type="EMBL" id="MU005571">
    <property type="protein sequence ID" value="KAF2690183.1"/>
    <property type="molecule type" value="Genomic_DNA"/>
</dbReference>
<name>A0A6G1JJ55_9PLEO</name>
<evidence type="ECO:0008006" key="3">
    <source>
        <dbReference type="Google" id="ProtNLM"/>
    </source>
</evidence>
<keyword evidence="2" id="KW-1185">Reference proteome</keyword>
<reference evidence="1" key="1">
    <citation type="journal article" date="2020" name="Stud. Mycol.">
        <title>101 Dothideomycetes genomes: a test case for predicting lifestyles and emergence of pathogens.</title>
        <authorList>
            <person name="Haridas S."/>
            <person name="Albert R."/>
            <person name="Binder M."/>
            <person name="Bloem J."/>
            <person name="Labutti K."/>
            <person name="Salamov A."/>
            <person name="Andreopoulos B."/>
            <person name="Baker S."/>
            <person name="Barry K."/>
            <person name="Bills G."/>
            <person name="Bluhm B."/>
            <person name="Cannon C."/>
            <person name="Castanera R."/>
            <person name="Culley D."/>
            <person name="Daum C."/>
            <person name="Ezra D."/>
            <person name="Gonzalez J."/>
            <person name="Henrissat B."/>
            <person name="Kuo A."/>
            <person name="Liang C."/>
            <person name="Lipzen A."/>
            <person name="Lutzoni F."/>
            <person name="Magnuson J."/>
            <person name="Mondo S."/>
            <person name="Nolan M."/>
            <person name="Ohm R."/>
            <person name="Pangilinan J."/>
            <person name="Park H.-J."/>
            <person name="Ramirez L."/>
            <person name="Alfaro M."/>
            <person name="Sun H."/>
            <person name="Tritt A."/>
            <person name="Yoshinaga Y."/>
            <person name="Zwiers L.-H."/>
            <person name="Turgeon B."/>
            <person name="Goodwin S."/>
            <person name="Spatafora J."/>
            <person name="Crous P."/>
            <person name="Grigoriev I."/>
        </authorList>
    </citation>
    <scope>NUCLEOTIDE SEQUENCE</scope>
    <source>
        <strain evidence="1">CBS 122367</strain>
    </source>
</reference>
<accession>A0A6G1JJ55</accession>
<proteinExistence type="predicted"/>
<organism evidence="1 2">
    <name type="scientific">Lentithecium fluviatile CBS 122367</name>
    <dbReference type="NCBI Taxonomy" id="1168545"/>
    <lineage>
        <taxon>Eukaryota</taxon>
        <taxon>Fungi</taxon>
        <taxon>Dikarya</taxon>
        <taxon>Ascomycota</taxon>
        <taxon>Pezizomycotina</taxon>
        <taxon>Dothideomycetes</taxon>
        <taxon>Pleosporomycetidae</taxon>
        <taxon>Pleosporales</taxon>
        <taxon>Massarineae</taxon>
        <taxon>Lentitheciaceae</taxon>
        <taxon>Lentithecium</taxon>
    </lineage>
</organism>
<protein>
    <recommendedName>
        <fullName evidence="3">F-box domain-containing protein</fullName>
    </recommendedName>
</protein>
<evidence type="ECO:0000313" key="2">
    <source>
        <dbReference type="Proteomes" id="UP000799291"/>
    </source>
</evidence>
<gene>
    <name evidence="1" type="ORF">K458DRAFT_413005</name>
</gene>
<dbReference type="AlphaFoldDB" id="A0A6G1JJ55"/>